<dbReference type="NCBIfam" id="TIGR00756">
    <property type="entry name" value="PPR"/>
    <property type="match status" value="2"/>
</dbReference>
<dbReference type="GO" id="GO:0009451">
    <property type="term" value="P:RNA modification"/>
    <property type="evidence" value="ECO:0007669"/>
    <property type="project" value="InterPro"/>
</dbReference>
<evidence type="ECO:0000256" key="2">
    <source>
        <dbReference type="PROSITE-ProRule" id="PRU00708"/>
    </source>
</evidence>
<dbReference type="InterPro" id="IPR011990">
    <property type="entry name" value="TPR-like_helical_dom_sf"/>
</dbReference>
<dbReference type="GO" id="GO:0099402">
    <property type="term" value="P:plant organ development"/>
    <property type="evidence" value="ECO:0007669"/>
    <property type="project" value="UniProtKB-ARBA"/>
</dbReference>
<keyword evidence="1" id="KW-0677">Repeat</keyword>
<dbReference type="PANTHER" id="PTHR47926">
    <property type="entry name" value="PENTATRICOPEPTIDE REPEAT-CONTAINING PROTEIN"/>
    <property type="match status" value="1"/>
</dbReference>
<feature type="repeat" description="PPR" evidence="2">
    <location>
        <begin position="10"/>
        <end position="44"/>
    </location>
</feature>
<dbReference type="InterPro" id="IPR046960">
    <property type="entry name" value="PPR_At4g14850-like_plant"/>
</dbReference>
<dbReference type="Pfam" id="PF13041">
    <property type="entry name" value="PPR_2"/>
    <property type="match status" value="2"/>
</dbReference>
<accession>A0AAN9KM42</accession>
<evidence type="ECO:0008006" key="5">
    <source>
        <dbReference type="Google" id="ProtNLM"/>
    </source>
</evidence>
<dbReference type="Pfam" id="PF01535">
    <property type="entry name" value="PPR"/>
    <property type="match status" value="3"/>
</dbReference>
<dbReference type="FunFam" id="1.25.40.10:FF:000158">
    <property type="entry name" value="pentatricopeptide repeat-containing protein At2g33680"/>
    <property type="match status" value="1"/>
</dbReference>
<keyword evidence="4" id="KW-1185">Reference proteome</keyword>
<dbReference type="InterPro" id="IPR002885">
    <property type="entry name" value="PPR_rpt"/>
</dbReference>
<evidence type="ECO:0000313" key="3">
    <source>
        <dbReference type="EMBL" id="KAK7319962.1"/>
    </source>
</evidence>
<name>A0AAN9KM42_CLITE</name>
<dbReference type="Gene3D" id="1.25.40.10">
    <property type="entry name" value="Tetratricopeptide repeat domain"/>
    <property type="match status" value="3"/>
</dbReference>
<feature type="repeat" description="PPR" evidence="2">
    <location>
        <begin position="169"/>
        <end position="203"/>
    </location>
</feature>
<organism evidence="3 4">
    <name type="scientific">Clitoria ternatea</name>
    <name type="common">Butterfly pea</name>
    <dbReference type="NCBI Taxonomy" id="43366"/>
    <lineage>
        <taxon>Eukaryota</taxon>
        <taxon>Viridiplantae</taxon>
        <taxon>Streptophyta</taxon>
        <taxon>Embryophyta</taxon>
        <taxon>Tracheophyta</taxon>
        <taxon>Spermatophyta</taxon>
        <taxon>Magnoliopsida</taxon>
        <taxon>eudicotyledons</taxon>
        <taxon>Gunneridae</taxon>
        <taxon>Pentapetalae</taxon>
        <taxon>rosids</taxon>
        <taxon>fabids</taxon>
        <taxon>Fabales</taxon>
        <taxon>Fabaceae</taxon>
        <taxon>Papilionoideae</taxon>
        <taxon>50 kb inversion clade</taxon>
        <taxon>NPAAA clade</taxon>
        <taxon>indigoferoid/millettioid clade</taxon>
        <taxon>Phaseoleae</taxon>
        <taxon>Clitoria</taxon>
    </lineage>
</organism>
<dbReference type="Pfam" id="PF20431">
    <property type="entry name" value="E_motif"/>
    <property type="match status" value="1"/>
</dbReference>
<dbReference type="SUPFAM" id="SSF48452">
    <property type="entry name" value="TPR-like"/>
    <property type="match status" value="1"/>
</dbReference>
<dbReference type="InterPro" id="IPR046848">
    <property type="entry name" value="E_motif"/>
</dbReference>
<protein>
    <recommendedName>
        <fullName evidence="5">Pentatricopeptide repeat-containing protein</fullName>
    </recommendedName>
</protein>
<sequence length="517" mass="58517">MELHLLQPNDSFIHNQLLHLYANCGKLFYAQNLFDNMTKRDVYSWNALLSAYAKLGMVFRQSIESSCESAGRWVSAYQYSYINAWQACSQLLDLRHGKQIHGRIVVADFGNTSEWNAVTDMYAKCGDIDRHSGCLKRDIVTVSNIRNAYLQCGRKDDARNMFSKLLKKNEICWTTMIVGYAQNGREEDALMLFGDMLHGNVRPDCYTISSVVSSSAKLASLFHSQVVHGKVIVMGFDNNMPVSSALVDMYCKCGVTLDAWVIFEAMPIRNVITWNALVLGYAQNGQVLEALALYEKMQLENFKLDNITFVGIFSACINADMVNEGWKYFDSISEQGMISTLDHYACMVTIFGRSGTVDKAVDLIKGMPHEADYLIWSTLLSVCAKCDQKTAELAASHLFELDPHNAGPYIILSNLHAACGRWKDVAVVRSHERKECKEVCSYSWVEVENEVHRFVSEDHSHPEVDRIYGELIRLIPILQQLRYNPDTSAVLHNVGDDEKFRSISYHSEKLALGFCFT</sequence>
<evidence type="ECO:0000313" key="4">
    <source>
        <dbReference type="Proteomes" id="UP001359559"/>
    </source>
</evidence>
<dbReference type="AlphaFoldDB" id="A0AAN9KM42"/>
<dbReference type="GO" id="GO:0003723">
    <property type="term" value="F:RNA binding"/>
    <property type="evidence" value="ECO:0007669"/>
    <property type="project" value="InterPro"/>
</dbReference>
<feature type="repeat" description="PPR" evidence="2">
    <location>
        <begin position="270"/>
        <end position="304"/>
    </location>
</feature>
<gene>
    <name evidence="3" type="ORF">RJT34_04691</name>
</gene>
<dbReference type="EMBL" id="JAYKXN010000001">
    <property type="protein sequence ID" value="KAK7319962.1"/>
    <property type="molecule type" value="Genomic_DNA"/>
</dbReference>
<evidence type="ECO:0000256" key="1">
    <source>
        <dbReference type="ARBA" id="ARBA00022737"/>
    </source>
</evidence>
<dbReference type="PANTHER" id="PTHR47926:SF382">
    <property type="entry name" value="PENTACOTRIPEPTIDE-REPEAT REGION OF PRORP DOMAIN-CONTAINING PROTEIN"/>
    <property type="match status" value="1"/>
</dbReference>
<comment type="caution">
    <text evidence="3">The sequence shown here is derived from an EMBL/GenBank/DDBJ whole genome shotgun (WGS) entry which is preliminary data.</text>
</comment>
<proteinExistence type="predicted"/>
<reference evidence="3 4" key="1">
    <citation type="submission" date="2024-01" db="EMBL/GenBank/DDBJ databases">
        <title>The genomes of 5 underutilized Papilionoideae crops provide insights into root nodulation and disease resistance.</title>
        <authorList>
            <person name="Yuan L."/>
        </authorList>
    </citation>
    <scope>NUCLEOTIDE SEQUENCE [LARGE SCALE GENOMIC DNA]</scope>
    <source>
        <strain evidence="3">LY-2023</strain>
        <tissue evidence="3">Leaf</tissue>
    </source>
</reference>
<dbReference type="PROSITE" id="PS51375">
    <property type="entry name" value="PPR"/>
    <property type="match status" value="3"/>
</dbReference>
<dbReference type="Proteomes" id="UP001359559">
    <property type="component" value="Unassembled WGS sequence"/>
</dbReference>